<dbReference type="SMART" id="SM00477">
    <property type="entry name" value="NUC"/>
    <property type="match status" value="1"/>
</dbReference>
<keyword evidence="6" id="KW-1185">Reference proteome</keyword>
<feature type="domain" description="ENPP1-3/EXOG-like endonuclease/phosphodiesterase" evidence="3">
    <location>
        <begin position="36"/>
        <end position="228"/>
    </location>
</feature>
<name>A0A840D6K0_9BACE</name>
<dbReference type="Gene3D" id="3.40.570.10">
    <property type="entry name" value="Extracellular Endonuclease, subunit A"/>
    <property type="match status" value="1"/>
</dbReference>
<comment type="caution">
    <text evidence="5">The sequence shown here is derived from an EMBL/GenBank/DDBJ whole genome shotgun (WGS) entry which is preliminary data.</text>
</comment>
<proteinExistence type="predicted"/>
<evidence type="ECO:0000313" key="5">
    <source>
        <dbReference type="EMBL" id="MBB4046439.1"/>
    </source>
</evidence>
<feature type="domain" description="DNA/RNA non-specific endonuclease/pyrophosphatase/phosphodiesterase" evidence="4">
    <location>
        <begin position="35"/>
        <end position="228"/>
    </location>
</feature>
<evidence type="ECO:0000259" key="4">
    <source>
        <dbReference type="SMART" id="SM00892"/>
    </source>
</evidence>
<protein>
    <submittedName>
        <fullName evidence="5">Endonuclease G</fullName>
    </submittedName>
</protein>
<sequence>HFQLDTRGHFQLDLGDHFTLDKRGQHGADFPQVISHTGYTVSYNKEWKIPNWVSYELIRGEIHGVEKRKDRFIVDPQVEGPSATNSDYLRSGYDKGHMAPAADMKWNSTAMKESFYFSNICPQHPQLNRRAWKELEEKIRSWVVTDSAVIVICGPIVDSKRQKIGNNNVSIPKQFFKVILSPFAQPTRAIGFLFPNEHATAPLPNYVVTIDSIESLTGLDFFSPLPDDIENRIESHSDYREWPE</sequence>
<evidence type="ECO:0000256" key="2">
    <source>
        <dbReference type="PIRSR" id="PIRSR640255-2"/>
    </source>
</evidence>
<dbReference type="Proteomes" id="UP000560658">
    <property type="component" value="Unassembled WGS sequence"/>
</dbReference>
<dbReference type="AlphaFoldDB" id="A0A840D6K0"/>
<dbReference type="EMBL" id="JACIER010000038">
    <property type="protein sequence ID" value="MBB4046439.1"/>
    <property type="molecule type" value="Genomic_DNA"/>
</dbReference>
<dbReference type="PANTHER" id="PTHR13966:SF5">
    <property type="entry name" value="ENDONUCLEASE G, MITOCHONDRIAL"/>
    <property type="match status" value="1"/>
</dbReference>
<dbReference type="GO" id="GO:0004519">
    <property type="term" value="F:endonuclease activity"/>
    <property type="evidence" value="ECO:0007669"/>
    <property type="project" value="UniProtKB-KW"/>
</dbReference>
<dbReference type="SUPFAM" id="SSF54060">
    <property type="entry name" value="His-Me finger endonucleases"/>
    <property type="match status" value="1"/>
</dbReference>
<dbReference type="InterPro" id="IPR044929">
    <property type="entry name" value="DNA/RNA_non-sp_Endonuclease_sf"/>
</dbReference>
<reference evidence="5" key="1">
    <citation type="submission" date="2020-08" db="EMBL/GenBank/DDBJ databases">
        <title>Genomic Encyclopedia of Type Strains, Phase IV (KMG-IV): sequencing the most valuable type-strain genomes for metagenomic binning, comparative biology and taxonomic classification.</title>
        <authorList>
            <person name="Goeker M."/>
        </authorList>
    </citation>
    <scope>NUCLEOTIDE SEQUENCE [LARGE SCALE GENOMIC DNA]</scope>
    <source>
        <strain evidence="5">DSM 105720</strain>
    </source>
</reference>
<keyword evidence="5" id="KW-0378">Hydrolase</keyword>
<evidence type="ECO:0000313" key="6">
    <source>
        <dbReference type="Proteomes" id="UP000560658"/>
    </source>
</evidence>
<feature type="binding site" evidence="2">
    <location>
        <position position="128"/>
    </location>
    <ligand>
        <name>Mg(2+)</name>
        <dbReference type="ChEBI" id="CHEBI:18420"/>
        <note>catalytic</note>
    </ligand>
</feature>
<dbReference type="CDD" id="cd00091">
    <property type="entry name" value="NUC"/>
    <property type="match status" value="1"/>
</dbReference>
<feature type="non-terminal residue" evidence="5">
    <location>
        <position position="1"/>
    </location>
</feature>
<dbReference type="GO" id="GO:0046872">
    <property type="term" value="F:metal ion binding"/>
    <property type="evidence" value="ECO:0007669"/>
    <property type="project" value="UniProtKB-KW"/>
</dbReference>
<dbReference type="GO" id="GO:0016787">
    <property type="term" value="F:hydrolase activity"/>
    <property type="evidence" value="ECO:0007669"/>
    <property type="project" value="InterPro"/>
</dbReference>
<dbReference type="GO" id="GO:0003676">
    <property type="term" value="F:nucleic acid binding"/>
    <property type="evidence" value="ECO:0007669"/>
    <property type="project" value="InterPro"/>
</dbReference>
<dbReference type="RefSeq" id="WP_183209664.1">
    <property type="nucleotide sequence ID" value="NZ_JACIER010000038.1"/>
</dbReference>
<evidence type="ECO:0000256" key="1">
    <source>
        <dbReference type="PIRSR" id="PIRSR640255-1"/>
    </source>
</evidence>
<feature type="active site" description="Proton acceptor" evidence="1">
    <location>
        <position position="97"/>
    </location>
</feature>
<gene>
    <name evidence="5" type="ORF">GGR06_004275</name>
</gene>
<accession>A0A840D6K0</accession>
<dbReference type="InterPro" id="IPR044925">
    <property type="entry name" value="His-Me_finger_sf"/>
</dbReference>
<dbReference type="PANTHER" id="PTHR13966">
    <property type="entry name" value="ENDONUCLEASE RELATED"/>
    <property type="match status" value="1"/>
</dbReference>
<dbReference type="SMART" id="SM00892">
    <property type="entry name" value="Endonuclease_NS"/>
    <property type="match status" value="1"/>
</dbReference>
<dbReference type="InterPro" id="IPR001604">
    <property type="entry name" value="Endo_G_ENPP1-like_dom"/>
</dbReference>
<dbReference type="Pfam" id="PF01223">
    <property type="entry name" value="Endonuclease_NS"/>
    <property type="match status" value="1"/>
</dbReference>
<evidence type="ECO:0000259" key="3">
    <source>
        <dbReference type="SMART" id="SM00477"/>
    </source>
</evidence>
<keyword evidence="5" id="KW-0255">Endonuclease</keyword>
<keyword evidence="5" id="KW-0540">Nuclease</keyword>
<keyword evidence="2" id="KW-0479">Metal-binding</keyword>
<dbReference type="InterPro" id="IPR040255">
    <property type="entry name" value="Non-specific_endonuclease"/>
</dbReference>
<organism evidence="5 6">
    <name type="scientific">Bacteroides reticulotermitis</name>
    <dbReference type="NCBI Taxonomy" id="1133319"/>
    <lineage>
        <taxon>Bacteria</taxon>
        <taxon>Pseudomonadati</taxon>
        <taxon>Bacteroidota</taxon>
        <taxon>Bacteroidia</taxon>
        <taxon>Bacteroidales</taxon>
        <taxon>Bacteroidaceae</taxon>
        <taxon>Bacteroides</taxon>
    </lineage>
</organism>
<dbReference type="InterPro" id="IPR020821">
    <property type="entry name" value="ENPP1-3/EXOG-like_nuc-like"/>
</dbReference>